<dbReference type="RefSeq" id="WP_302079794.1">
    <property type="nucleotide sequence ID" value="NZ_JAUKWQ010000016.1"/>
</dbReference>
<evidence type="ECO:0000313" key="9">
    <source>
        <dbReference type="EMBL" id="MDO1585511.1"/>
    </source>
</evidence>
<feature type="transmembrane region" description="Helical" evidence="7">
    <location>
        <begin position="154"/>
        <end position="177"/>
    </location>
</feature>
<keyword evidence="6 7" id="KW-0472">Membrane</keyword>
<feature type="domain" description="ABC transmembrane type-1" evidence="8">
    <location>
        <begin position="69"/>
        <end position="282"/>
    </location>
</feature>
<dbReference type="InterPro" id="IPR035906">
    <property type="entry name" value="MetI-like_sf"/>
</dbReference>
<keyword evidence="2 7" id="KW-0813">Transport</keyword>
<accession>A0ABT8T4I6</accession>
<evidence type="ECO:0000256" key="4">
    <source>
        <dbReference type="ARBA" id="ARBA00022692"/>
    </source>
</evidence>
<evidence type="ECO:0000256" key="5">
    <source>
        <dbReference type="ARBA" id="ARBA00022989"/>
    </source>
</evidence>
<keyword evidence="3" id="KW-1003">Cell membrane</keyword>
<reference evidence="9" key="1">
    <citation type="journal article" date="2015" name="Int. J. Syst. Evol. Microbiol.">
        <title>Rhizobium oryzicola sp. nov., potential plant-growth-promoting endophytic bacteria isolated from rice roots.</title>
        <authorList>
            <person name="Zhang X.X."/>
            <person name="Gao J.S."/>
            <person name="Cao Y.H."/>
            <person name="Sheirdil R.A."/>
            <person name="Wang X.C."/>
            <person name="Zhang L."/>
        </authorList>
    </citation>
    <scope>NUCLEOTIDE SEQUENCE</scope>
    <source>
        <strain evidence="9">05753</strain>
    </source>
</reference>
<evidence type="ECO:0000259" key="8">
    <source>
        <dbReference type="PROSITE" id="PS50928"/>
    </source>
</evidence>
<reference evidence="9" key="2">
    <citation type="submission" date="2023-07" db="EMBL/GenBank/DDBJ databases">
        <authorList>
            <person name="Sun H."/>
        </authorList>
    </citation>
    <scope>NUCLEOTIDE SEQUENCE</scope>
    <source>
        <strain evidence="9">05753</strain>
    </source>
</reference>
<dbReference type="PROSITE" id="PS50928">
    <property type="entry name" value="ABC_TM1"/>
    <property type="match status" value="1"/>
</dbReference>
<dbReference type="PANTHER" id="PTHR30193">
    <property type="entry name" value="ABC TRANSPORTER PERMEASE PROTEIN"/>
    <property type="match status" value="1"/>
</dbReference>
<evidence type="ECO:0000256" key="3">
    <source>
        <dbReference type="ARBA" id="ARBA00022475"/>
    </source>
</evidence>
<dbReference type="SUPFAM" id="SSF161098">
    <property type="entry name" value="MetI-like"/>
    <property type="match status" value="1"/>
</dbReference>
<evidence type="ECO:0000256" key="6">
    <source>
        <dbReference type="ARBA" id="ARBA00023136"/>
    </source>
</evidence>
<gene>
    <name evidence="9" type="ORF">Q2T52_25780</name>
</gene>
<feature type="transmembrane region" description="Helical" evidence="7">
    <location>
        <begin position="12"/>
        <end position="38"/>
    </location>
</feature>
<comment type="subcellular location">
    <subcellularLocation>
        <location evidence="1 7">Cell membrane</location>
        <topology evidence="1 7">Multi-pass membrane protein</topology>
    </subcellularLocation>
</comment>
<evidence type="ECO:0000256" key="7">
    <source>
        <dbReference type="RuleBase" id="RU363032"/>
    </source>
</evidence>
<protein>
    <submittedName>
        <fullName evidence="9">Sugar ABC transporter permease</fullName>
    </submittedName>
</protein>
<proteinExistence type="inferred from homology"/>
<organism evidence="9 10">
    <name type="scientific">Rhizobium oryzicola</name>
    <dbReference type="NCBI Taxonomy" id="1232668"/>
    <lineage>
        <taxon>Bacteria</taxon>
        <taxon>Pseudomonadati</taxon>
        <taxon>Pseudomonadota</taxon>
        <taxon>Alphaproteobacteria</taxon>
        <taxon>Hyphomicrobiales</taxon>
        <taxon>Rhizobiaceae</taxon>
        <taxon>Rhizobium/Agrobacterium group</taxon>
        <taxon>Rhizobium</taxon>
    </lineage>
</organism>
<dbReference type="EMBL" id="JAUKWQ010000016">
    <property type="protein sequence ID" value="MDO1585511.1"/>
    <property type="molecule type" value="Genomic_DNA"/>
</dbReference>
<keyword evidence="5 7" id="KW-1133">Transmembrane helix</keyword>
<feature type="transmembrane region" description="Helical" evidence="7">
    <location>
        <begin position="264"/>
        <end position="284"/>
    </location>
</feature>
<evidence type="ECO:0000256" key="1">
    <source>
        <dbReference type="ARBA" id="ARBA00004651"/>
    </source>
</evidence>
<keyword evidence="4 7" id="KW-0812">Transmembrane</keyword>
<sequence length="293" mass="31988">MTLSASQNRAGLALMAPAAMLAVIFLLLPLLAIFVLAFTDYQLGDRTLHFIGFDNFRELADEPIFWTSLGNTLLYSAVVVPGSVTLGLVSALLIDARTSLRSFYRTVFFLPVMASLLAMAVVWEFMLHPSFGIVNTALKAIGLAPHNWLKDGDIALYVLAVIGIWQSFGFNMVLFMAGLSAIPRDLYDAAEIDGAPNAWARFSLITWPLLAPVTVFVSITAMIRSFQVFDTVHALTQGGPSKSTEVLLYTIYAEGFEFFRSGRAAAITVVFIALVVAVSLMRFVSFKKNGKPA</sequence>
<keyword evidence="10" id="KW-1185">Reference proteome</keyword>
<dbReference type="CDD" id="cd06261">
    <property type="entry name" value="TM_PBP2"/>
    <property type="match status" value="1"/>
</dbReference>
<comment type="similarity">
    <text evidence="7">Belongs to the binding-protein-dependent transport system permease family.</text>
</comment>
<evidence type="ECO:0000313" key="10">
    <source>
        <dbReference type="Proteomes" id="UP001169006"/>
    </source>
</evidence>
<comment type="caution">
    <text evidence="9">The sequence shown here is derived from an EMBL/GenBank/DDBJ whole genome shotgun (WGS) entry which is preliminary data.</text>
</comment>
<feature type="transmembrane region" description="Helical" evidence="7">
    <location>
        <begin position="73"/>
        <end position="94"/>
    </location>
</feature>
<dbReference type="InterPro" id="IPR000515">
    <property type="entry name" value="MetI-like"/>
</dbReference>
<dbReference type="PANTHER" id="PTHR30193:SF37">
    <property type="entry name" value="INNER MEMBRANE ABC TRANSPORTER PERMEASE PROTEIN YCJO"/>
    <property type="match status" value="1"/>
</dbReference>
<dbReference type="Pfam" id="PF00528">
    <property type="entry name" value="BPD_transp_1"/>
    <property type="match status" value="1"/>
</dbReference>
<evidence type="ECO:0000256" key="2">
    <source>
        <dbReference type="ARBA" id="ARBA00022448"/>
    </source>
</evidence>
<feature type="transmembrane region" description="Helical" evidence="7">
    <location>
        <begin position="106"/>
        <end position="126"/>
    </location>
</feature>
<dbReference type="InterPro" id="IPR051393">
    <property type="entry name" value="ABC_transporter_permease"/>
</dbReference>
<dbReference type="Proteomes" id="UP001169006">
    <property type="component" value="Unassembled WGS sequence"/>
</dbReference>
<feature type="transmembrane region" description="Helical" evidence="7">
    <location>
        <begin position="198"/>
        <end position="223"/>
    </location>
</feature>
<name>A0ABT8T4I6_9HYPH</name>
<dbReference type="Gene3D" id="1.10.3720.10">
    <property type="entry name" value="MetI-like"/>
    <property type="match status" value="1"/>
</dbReference>